<keyword evidence="2 6" id="KW-0645">Protease</keyword>
<dbReference type="RefSeq" id="WP_323278324.1">
    <property type="nucleotide sequence ID" value="NZ_JAYGGQ010000004.1"/>
</dbReference>
<evidence type="ECO:0000256" key="1">
    <source>
        <dbReference type="ARBA" id="ARBA00022612"/>
    </source>
</evidence>
<name>A0ABU5T492_9MICC</name>
<feature type="domain" description="Prohead serine protease" evidence="5">
    <location>
        <begin position="45"/>
        <end position="197"/>
    </location>
</feature>
<dbReference type="Proteomes" id="UP001304769">
    <property type="component" value="Unassembled WGS sequence"/>
</dbReference>
<protein>
    <submittedName>
        <fullName evidence="6">HK97 family phage prohead protease</fullName>
    </submittedName>
</protein>
<proteinExistence type="predicted"/>
<evidence type="ECO:0000256" key="2">
    <source>
        <dbReference type="ARBA" id="ARBA00022670"/>
    </source>
</evidence>
<organism evidence="6 7">
    <name type="scientific">Sinomonas terricola</name>
    <dbReference type="NCBI Taxonomy" id="3110330"/>
    <lineage>
        <taxon>Bacteria</taxon>
        <taxon>Bacillati</taxon>
        <taxon>Actinomycetota</taxon>
        <taxon>Actinomycetes</taxon>
        <taxon>Micrococcales</taxon>
        <taxon>Micrococcaceae</taxon>
        <taxon>Sinomonas</taxon>
    </lineage>
</organism>
<evidence type="ECO:0000313" key="6">
    <source>
        <dbReference type="EMBL" id="MEA5454479.1"/>
    </source>
</evidence>
<keyword evidence="3" id="KW-0378">Hydrolase</keyword>
<comment type="caution">
    <text evidence="6">The sequence shown here is derived from an EMBL/GenBank/DDBJ whole genome shotgun (WGS) entry which is preliminary data.</text>
</comment>
<feature type="region of interest" description="Disordered" evidence="4">
    <location>
        <begin position="10"/>
        <end position="35"/>
    </location>
</feature>
<dbReference type="EMBL" id="JAYGGQ010000004">
    <property type="protein sequence ID" value="MEA5454479.1"/>
    <property type="molecule type" value="Genomic_DNA"/>
</dbReference>
<evidence type="ECO:0000256" key="3">
    <source>
        <dbReference type="ARBA" id="ARBA00022801"/>
    </source>
</evidence>
<dbReference type="NCBIfam" id="TIGR01543">
    <property type="entry name" value="proheadase_HK97"/>
    <property type="match status" value="1"/>
</dbReference>
<sequence length="250" mass="26891">MNMLEAAQKRAQGVRASADRPSQRRCTEAPGSGPRVAVRMQRIELREAGDAGGGLGFSGYASVTGVGYEMWDMFGPYTEVVSAGAFGPSLARADLDVPLVIQHDGIRRIARTTNGTLLLAEDDHGLSVDAPSLDPDDVDVQYIVPKLRSGLIDEMSFMFRITAGEWSPDWTEFHVNEVDIHRGDVSIVSYGANPATAGSGLRSANDLASFVRGLSVAEQREIAALVAHAAPKTGADLITDEDVRLRRVRL</sequence>
<dbReference type="InterPro" id="IPR054613">
    <property type="entry name" value="Peptidase_S78_dom"/>
</dbReference>
<dbReference type="GO" id="GO:0008233">
    <property type="term" value="F:peptidase activity"/>
    <property type="evidence" value="ECO:0007669"/>
    <property type="project" value="UniProtKB-KW"/>
</dbReference>
<evidence type="ECO:0000256" key="4">
    <source>
        <dbReference type="SAM" id="MobiDB-lite"/>
    </source>
</evidence>
<dbReference type="GO" id="GO:0006508">
    <property type="term" value="P:proteolysis"/>
    <property type="evidence" value="ECO:0007669"/>
    <property type="project" value="UniProtKB-KW"/>
</dbReference>
<evidence type="ECO:0000259" key="5">
    <source>
        <dbReference type="Pfam" id="PF04586"/>
    </source>
</evidence>
<keyword evidence="1" id="KW-1188">Viral release from host cell</keyword>
<dbReference type="Pfam" id="PF04586">
    <property type="entry name" value="Peptidase_S78"/>
    <property type="match status" value="1"/>
</dbReference>
<evidence type="ECO:0000313" key="7">
    <source>
        <dbReference type="Proteomes" id="UP001304769"/>
    </source>
</evidence>
<reference evidence="6 7" key="1">
    <citation type="submission" date="2023-12" db="EMBL/GenBank/DDBJ databases">
        <title>Sinomonas terricola sp. nov, isolated from litchi orchard soil in Guangdong, PR China.</title>
        <authorList>
            <person name="Jiaxin W."/>
            <person name="Yang Z."/>
            <person name="Honghui Z."/>
        </authorList>
    </citation>
    <scope>NUCLEOTIDE SEQUENCE [LARGE SCALE GENOMIC DNA]</scope>
    <source>
        <strain evidence="6 7">JGH33</strain>
    </source>
</reference>
<keyword evidence="7" id="KW-1185">Reference proteome</keyword>
<gene>
    <name evidence="6" type="ORF">SPF06_07075</name>
</gene>
<accession>A0ABU5T492</accession>
<dbReference type="InterPro" id="IPR006433">
    <property type="entry name" value="Prohead_protease"/>
</dbReference>
<feature type="compositionally biased region" description="Basic and acidic residues" evidence="4">
    <location>
        <begin position="17"/>
        <end position="27"/>
    </location>
</feature>